<dbReference type="CDD" id="cd03225">
    <property type="entry name" value="ABC_cobalt_CbiO_domain1"/>
    <property type="match status" value="1"/>
</dbReference>
<dbReference type="InterPro" id="IPR015856">
    <property type="entry name" value="ABC_transpr_CbiO/EcfA_su"/>
</dbReference>
<evidence type="ECO:0000259" key="9">
    <source>
        <dbReference type="PROSITE" id="PS50893"/>
    </source>
</evidence>
<dbReference type="NCBIfam" id="TIGR04520">
    <property type="entry name" value="ECF_ATPase_1"/>
    <property type="match status" value="1"/>
</dbReference>
<dbReference type="PROSITE" id="PS50893">
    <property type="entry name" value="ABC_TRANSPORTER_2"/>
    <property type="match status" value="1"/>
</dbReference>
<keyword evidence="7" id="KW-1278">Translocase</keyword>
<reference evidence="10 11" key="1">
    <citation type="submission" date="2017-10" db="EMBL/GenBank/DDBJ databases">
        <title>Bacillus sp. nov., a halophilic bacterium isolated from a Keqin Lake.</title>
        <authorList>
            <person name="Wang H."/>
        </authorList>
    </citation>
    <scope>NUCLEOTIDE SEQUENCE [LARGE SCALE GENOMIC DNA]</scope>
    <source>
        <strain evidence="10 11">KQ-12</strain>
    </source>
</reference>
<keyword evidence="11" id="KW-1185">Reference proteome</keyword>
<dbReference type="PANTHER" id="PTHR43553:SF24">
    <property type="entry name" value="ENERGY-COUPLING FACTOR TRANSPORTER ATP-BINDING PROTEIN ECFA1"/>
    <property type="match status" value="1"/>
</dbReference>
<dbReference type="InterPro" id="IPR030947">
    <property type="entry name" value="EcfA_1"/>
</dbReference>
<evidence type="ECO:0000256" key="1">
    <source>
        <dbReference type="ARBA" id="ARBA00004202"/>
    </source>
</evidence>
<comment type="caution">
    <text evidence="10">The sequence shown here is derived from an EMBL/GenBank/DDBJ whole genome shotgun (WGS) entry which is preliminary data.</text>
</comment>
<dbReference type="GO" id="GO:0005524">
    <property type="term" value="F:ATP binding"/>
    <property type="evidence" value="ECO:0007669"/>
    <property type="project" value="UniProtKB-KW"/>
</dbReference>
<dbReference type="InterPro" id="IPR050095">
    <property type="entry name" value="ECF_ABC_transporter_ATP-bd"/>
</dbReference>
<dbReference type="EMBL" id="PDOD01000005">
    <property type="protein sequence ID" value="PYZ91886.1"/>
    <property type="molecule type" value="Genomic_DNA"/>
</dbReference>
<keyword evidence="8" id="KW-0472">Membrane</keyword>
<keyword evidence="6" id="KW-0067">ATP-binding</keyword>
<evidence type="ECO:0000256" key="6">
    <source>
        <dbReference type="ARBA" id="ARBA00022840"/>
    </source>
</evidence>
<keyword evidence="3" id="KW-0813">Transport</keyword>
<evidence type="ECO:0000256" key="8">
    <source>
        <dbReference type="ARBA" id="ARBA00023136"/>
    </source>
</evidence>
<evidence type="ECO:0000256" key="5">
    <source>
        <dbReference type="ARBA" id="ARBA00022741"/>
    </source>
</evidence>
<dbReference type="FunFam" id="3.40.50.300:FF:000224">
    <property type="entry name" value="Energy-coupling factor transporter ATP-binding protein EcfA"/>
    <property type="match status" value="1"/>
</dbReference>
<keyword evidence="4" id="KW-1003">Cell membrane</keyword>
<dbReference type="GO" id="GO:0042626">
    <property type="term" value="F:ATPase-coupled transmembrane transporter activity"/>
    <property type="evidence" value="ECO:0007669"/>
    <property type="project" value="TreeGrafter"/>
</dbReference>
<dbReference type="InterPro" id="IPR003593">
    <property type="entry name" value="AAA+_ATPase"/>
</dbReference>
<evidence type="ECO:0000313" key="11">
    <source>
        <dbReference type="Proteomes" id="UP000248214"/>
    </source>
</evidence>
<dbReference type="PANTHER" id="PTHR43553">
    <property type="entry name" value="HEAVY METAL TRANSPORTER"/>
    <property type="match status" value="1"/>
</dbReference>
<dbReference type="AlphaFoldDB" id="A0A323TA61"/>
<accession>A0A323TA61</accession>
<dbReference type="NCBIfam" id="NF010167">
    <property type="entry name" value="PRK13648.1"/>
    <property type="match status" value="1"/>
</dbReference>
<evidence type="ECO:0000256" key="2">
    <source>
        <dbReference type="ARBA" id="ARBA00005417"/>
    </source>
</evidence>
<dbReference type="GO" id="GO:0043190">
    <property type="term" value="C:ATP-binding cassette (ABC) transporter complex"/>
    <property type="evidence" value="ECO:0007669"/>
    <property type="project" value="TreeGrafter"/>
</dbReference>
<evidence type="ECO:0000256" key="4">
    <source>
        <dbReference type="ARBA" id="ARBA00022475"/>
    </source>
</evidence>
<dbReference type="Proteomes" id="UP000248214">
    <property type="component" value="Unassembled WGS sequence"/>
</dbReference>
<keyword evidence="5" id="KW-0547">Nucleotide-binding</keyword>
<feature type="domain" description="ABC transporter" evidence="9">
    <location>
        <begin position="5"/>
        <end position="240"/>
    </location>
</feature>
<evidence type="ECO:0000256" key="3">
    <source>
        <dbReference type="ARBA" id="ARBA00022448"/>
    </source>
</evidence>
<dbReference type="Pfam" id="PF00005">
    <property type="entry name" value="ABC_tran"/>
    <property type="match status" value="1"/>
</dbReference>
<dbReference type="Gene3D" id="3.40.50.300">
    <property type="entry name" value="P-loop containing nucleotide triphosphate hydrolases"/>
    <property type="match status" value="1"/>
</dbReference>
<sequence length="279" mass="31054">MTNELSVEHLHFRYHEQAPYVLKDIWLTVPTGEWLTILGHNGSGKSTLAKFFNALLVPTEGGVISCGMDTKDEHQWTNIRRQVAMVFQNPDNQIVAPTVEDDVAFGLENAGIPYDEMRERVYSSIERLGLKGLETQEPHSLSGGQKQRVALAGALALKPRIIVLDEATSMLDPTGKKEVLAMVQKLKEEENITIISITHDVSEAMIADRIVVLNEGQLVLEGTPREILKDDETLKKSSLSAPFSVQVANELRKHHVAIADDVFSEEELINALCTYKQTN</sequence>
<comment type="subcellular location">
    <subcellularLocation>
        <location evidence="1">Cell membrane</location>
        <topology evidence="1">Peripheral membrane protein</topology>
    </subcellularLocation>
</comment>
<organism evidence="10 11">
    <name type="scientific">Salipaludibacillus keqinensis</name>
    <dbReference type="NCBI Taxonomy" id="2045207"/>
    <lineage>
        <taxon>Bacteria</taxon>
        <taxon>Bacillati</taxon>
        <taxon>Bacillota</taxon>
        <taxon>Bacilli</taxon>
        <taxon>Bacillales</taxon>
        <taxon>Bacillaceae</taxon>
    </lineage>
</organism>
<protein>
    <submittedName>
        <fullName evidence="10">Energy-coupling factor transporter ATPase</fullName>
    </submittedName>
</protein>
<dbReference type="RefSeq" id="WP_110611256.1">
    <property type="nucleotide sequence ID" value="NZ_PDOD01000005.1"/>
</dbReference>
<name>A0A323TA61_9BACI</name>
<dbReference type="SUPFAM" id="SSF52540">
    <property type="entry name" value="P-loop containing nucleoside triphosphate hydrolases"/>
    <property type="match status" value="1"/>
</dbReference>
<proteinExistence type="inferred from homology"/>
<dbReference type="SMART" id="SM00382">
    <property type="entry name" value="AAA"/>
    <property type="match status" value="1"/>
</dbReference>
<dbReference type="PROSITE" id="PS00211">
    <property type="entry name" value="ABC_TRANSPORTER_1"/>
    <property type="match status" value="1"/>
</dbReference>
<evidence type="ECO:0000313" key="10">
    <source>
        <dbReference type="EMBL" id="PYZ91886.1"/>
    </source>
</evidence>
<dbReference type="InterPro" id="IPR017871">
    <property type="entry name" value="ABC_transporter-like_CS"/>
</dbReference>
<dbReference type="InterPro" id="IPR003439">
    <property type="entry name" value="ABC_transporter-like_ATP-bd"/>
</dbReference>
<gene>
    <name evidence="10" type="ORF">CR194_16885</name>
</gene>
<dbReference type="GO" id="GO:0015087">
    <property type="term" value="F:cobalt ion transmembrane transporter activity"/>
    <property type="evidence" value="ECO:0007669"/>
    <property type="project" value="UniProtKB-ARBA"/>
</dbReference>
<comment type="similarity">
    <text evidence="2">Belongs to the ABC transporter superfamily.</text>
</comment>
<dbReference type="GO" id="GO:0016887">
    <property type="term" value="F:ATP hydrolysis activity"/>
    <property type="evidence" value="ECO:0007669"/>
    <property type="project" value="InterPro"/>
</dbReference>
<dbReference type="InterPro" id="IPR027417">
    <property type="entry name" value="P-loop_NTPase"/>
</dbReference>
<evidence type="ECO:0000256" key="7">
    <source>
        <dbReference type="ARBA" id="ARBA00022967"/>
    </source>
</evidence>
<dbReference type="OrthoDB" id="9784332at2"/>